<comment type="caution">
    <text evidence="2">The sequence shown here is derived from an EMBL/GenBank/DDBJ whole genome shotgun (WGS) entry which is preliminary data.</text>
</comment>
<dbReference type="Proteomes" id="UP001162131">
    <property type="component" value="Unassembled WGS sequence"/>
</dbReference>
<gene>
    <name evidence="2" type="ORF">BSTOLATCC_MIC45538</name>
</gene>
<reference evidence="2" key="1">
    <citation type="submission" date="2021-09" db="EMBL/GenBank/DDBJ databases">
        <authorList>
            <consortium name="AG Swart"/>
            <person name="Singh M."/>
            <person name="Singh A."/>
            <person name="Seah K."/>
            <person name="Emmerich C."/>
        </authorList>
    </citation>
    <scope>NUCLEOTIDE SEQUENCE</scope>
    <source>
        <strain evidence="2">ATCC30299</strain>
    </source>
</reference>
<dbReference type="EMBL" id="CAJZBQ010000045">
    <property type="protein sequence ID" value="CAG9328080.1"/>
    <property type="molecule type" value="Genomic_DNA"/>
</dbReference>
<evidence type="ECO:0000256" key="1">
    <source>
        <dbReference type="SAM" id="MobiDB-lite"/>
    </source>
</evidence>
<keyword evidence="3" id="KW-1185">Reference proteome</keyword>
<protein>
    <submittedName>
        <fullName evidence="2">Uncharacterized protein</fullName>
    </submittedName>
</protein>
<feature type="region of interest" description="Disordered" evidence="1">
    <location>
        <begin position="128"/>
        <end position="163"/>
    </location>
</feature>
<feature type="compositionally biased region" description="Basic residues" evidence="1">
    <location>
        <begin position="138"/>
        <end position="152"/>
    </location>
</feature>
<dbReference type="AlphaFoldDB" id="A0AAU9JQ21"/>
<name>A0AAU9JQ21_9CILI</name>
<evidence type="ECO:0000313" key="2">
    <source>
        <dbReference type="EMBL" id="CAG9328080.1"/>
    </source>
</evidence>
<proteinExistence type="predicted"/>
<organism evidence="2 3">
    <name type="scientific">Blepharisma stoltei</name>
    <dbReference type="NCBI Taxonomy" id="1481888"/>
    <lineage>
        <taxon>Eukaryota</taxon>
        <taxon>Sar</taxon>
        <taxon>Alveolata</taxon>
        <taxon>Ciliophora</taxon>
        <taxon>Postciliodesmatophora</taxon>
        <taxon>Heterotrichea</taxon>
        <taxon>Heterotrichida</taxon>
        <taxon>Blepharismidae</taxon>
        <taxon>Blepharisma</taxon>
    </lineage>
</organism>
<feature type="region of interest" description="Disordered" evidence="1">
    <location>
        <begin position="102"/>
        <end position="121"/>
    </location>
</feature>
<sequence length="191" mass="22032">MSKLQLDLDLGEGIHTNFRTNPVFEDQNGHYFLELQKLAGGDPRFKFDDRFVGDIDLKKLPKELQEKYIKNEEKTEHNDEKKKMLKLLGEVVPSSNRFIEKGNAAPTQIKRFDPKRPNDNLVEAPVKENKEKVDSKTKKTKAKKKLKQKKQEKHVTDDLRKKAPRRKIVPVIAINSSAFTKETGSSFKLFG</sequence>
<accession>A0AAU9JQ21</accession>
<feature type="compositionally biased region" description="Basic and acidic residues" evidence="1">
    <location>
        <begin position="128"/>
        <end position="137"/>
    </location>
</feature>
<evidence type="ECO:0000313" key="3">
    <source>
        <dbReference type="Proteomes" id="UP001162131"/>
    </source>
</evidence>